<evidence type="ECO:0000313" key="2">
    <source>
        <dbReference type="Proteomes" id="UP000824533"/>
    </source>
</evidence>
<comment type="caution">
    <text evidence="1">The sequence shown here is derived from an EMBL/GenBank/DDBJ whole genome shotgun (WGS) entry which is preliminary data.</text>
</comment>
<accession>A0ACC1DDR2</accession>
<reference evidence="1 2" key="1">
    <citation type="journal article" date="2021" name="Front. Genet.">
        <title>Chromosome-Level Genome Assembly Reveals Significant Gene Expansion in the Toll and IMD Signaling Pathways of Dendrolimus kikuchii.</title>
        <authorList>
            <person name="Zhou J."/>
            <person name="Wu P."/>
            <person name="Xiong Z."/>
            <person name="Liu N."/>
            <person name="Zhao N."/>
            <person name="Ji M."/>
            <person name="Qiu Y."/>
            <person name="Yang B."/>
        </authorList>
    </citation>
    <scope>NUCLEOTIDE SEQUENCE [LARGE SCALE GENOMIC DNA]</scope>
    <source>
        <strain evidence="1">Ann1</strain>
    </source>
</reference>
<protein>
    <submittedName>
        <fullName evidence="1">Uncharacterized protein</fullName>
    </submittedName>
</protein>
<gene>
    <name evidence="1" type="ORF">K1T71_002678</name>
</gene>
<dbReference type="Proteomes" id="UP000824533">
    <property type="component" value="Linkage Group LG04"/>
</dbReference>
<evidence type="ECO:0000313" key="1">
    <source>
        <dbReference type="EMBL" id="KAJ0181956.1"/>
    </source>
</evidence>
<proteinExistence type="predicted"/>
<name>A0ACC1DDR2_9NEOP</name>
<organism evidence="1 2">
    <name type="scientific">Dendrolimus kikuchii</name>
    <dbReference type="NCBI Taxonomy" id="765133"/>
    <lineage>
        <taxon>Eukaryota</taxon>
        <taxon>Metazoa</taxon>
        <taxon>Ecdysozoa</taxon>
        <taxon>Arthropoda</taxon>
        <taxon>Hexapoda</taxon>
        <taxon>Insecta</taxon>
        <taxon>Pterygota</taxon>
        <taxon>Neoptera</taxon>
        <taxon>Endopterygota</taxon>
        <taxon>Lepidoptera</taxon>
        <taxon>Glossata</taxon>
        <taxon>Ditrysia</taxon>
        <taxon>Bombycoidea</taxon>
        <taxon>Lasiocampidae</taxon>
        <taxon>Dendrolimus</taxon>
    </lineage>
</organism>
<keyword evidence="2" id="KW-1185">Reference proteome</keyword>
<dbReference type="EMBL" id="CM034390">
    <property type="protein sequence ID" value="KAJ0181956.1"/>
    <property type="molecule type" value="Genomic_DNA"/>
</dbReference>
<sequence>MAKVSDVVGLSPKPMDVGSGSSDSDDKQSSERVRLKKELGLMNGVAIIVGVIVGSGIFVSPVLVLEHAGSKGMALIVWVLSGMLSMVGALCYGELGTMIPKSGGDYAYIGEAFGSLLSFLYLWVALFILVPTGNAITALIFAQNILQPITPYCEPPKIAVRLIAALITCFLTVINCYNVKWVTRIQDSFTAAKVLALVITFIASLWYLFSGNTENLECMMQGTNMKPGDIAIAFYTGLFSYSGWNYLNFVTEELKDPYKNLPRAIYISMPVVTLIYALTNVAFFAVLSNDEILSSQTVAVTFSTKILGTMSWIMPLFVALCTFGSLNGAIYTSSRLFFVGARNGHLPLAISLIDIRRMTPVPSLIFMCLVTLLLLFNDVDSLIVYVTAVEALFTLASVAGLLWMRHSRPQLLRPIKINLILPITFLLICTLLFIFSCFRQPLEVGVGIALIALGVPVYYVFIEWKRRPKWMHAACNWLNLTCSKLFLCLPEDSKEL</sequence>